<evidence type="ECO:0000313" key="10">
    <source>
        <dbReference type="EMBL" id="KAJ5180478.1"/>
    </source>
</evidence>
<dbReference type="Proteomes" id="UP001146351">
    <property type="component" value="Unassembled WGS sequence"/>
</dbReference>
<dbReference type="OrthoDB" id="245563at2759"/>
<dbReference type="EMBL" id="JAPQKO010000002">
    <property type="protein sequence ID" value="KAJ5180478.1"/>
    <property type="molecule type" value="Genomic_DNA"/>
</dbReference>
<keyword evidence="6" id="KW-0255">Endonuclease</keyword>
<gene>
    <name evidence="10" type="ORF">N7492_003688</name>
</gene>
<name>A0A9W9IJV9_9EURO</name>
<dbReference type="AlphaFoldDB" id="A0A9W9IJV9"/>
<dbReference type="GO" id="GO:0043137">
    <property type="term" value="P:DNA replication, removal of RNA primer"/>
    <property type="evidence" value="ECO:0007669"/>
    <property type="project" value="TreeGrafter"/>
</dbReference>
<organism evidence="10 11">
    <name type="scientific">Penicillium capsulatum</name>
    <dbReference type="NCBI Taxonomy" id="69766"/>
    <lineage>
        <taxon>Eukaryota</taxon>
        <taxon>Fungi</taxon>
        <taxon>Dikarya</taxon>
        <taxon>Ascomycota</taxon>
        <taxon>Pezizomycotina</taxon>
        <taxon>Eurotiomycetes</taxon>
        <taxon>Eurotiomycetidae</taxon>
        <taxon>Eurotiales</taxon>
        <taxon>Aspergillaceae</taxon>
        <taxon>Penicillium</taxon>
    </lineage>
</organism>
<dbReference type="PANTHER" id="PTHR10642:SF26">
    <property type="entry name" value="RIBONUCLEASE H1"/>
    <property type="match status" value="1"/>
</dbReference>
<accession>A0A9W9IJV9</accession>
<evidence type="ECO:0000256" key="1">
    <source>
        <dbReference type="ARBA" id="ARBA00000077"/>
    </source>
</evidence>
<keyword evidence="4" id="KW-0540">Nuclease</keyword>
<feature type="domain" description="RNase H type-1" evidence="9">
    <location>
        <begin position="81"/>
        <end position="244"/>
    </location>
</feature>
<evidence type="ECO:0000256" key="2">
    <source>
        <dbReference type="ARBA" id="ARBA00005300"/>
    </source>
</evidence>
<dbReference type="PANTHER" id="PTHR10642">
    <property type="entry name" value="RIBONUCLEASE H1"/>
    <property type="match status" value="1"/>
</dbReference>
<evidence type="ECO:0000256" key="6">
    <source>
        <dbReference type="ARBA" id="ARBA00022759"/>
    </source>
</evidence>
<dbReference type="InterPro" id="IPR036397">
    <property type="entry name" value="RNaseH_sf"/>
</dbReference>
<evidence type="ECO:0000256" key="8">
    <source>
        <dbReference type="SAM" id="MobiDB-lite"/>
    </source>
</evidence>
<dbReference type="GO" id="GO:0004523">
    <property type="term" value="F:RNA-DNA hybrid ribonuclease activity"/>
    <property type="evidence" value="ECO:0007669"/>
    <property type="project" value="UniProtKB-EC"/>
</dbReference>
<dbReference type="GO" id="GO:0046872">
    <property type="term" value="F:metal ion binding"/>
    <property type="evidence" value="ECO:0007669"/>
    <property type="project" value="UniProtKB-KW"/>
</dbReference>
<dbReference type="EC" id="3.1.26.4" evidence="3"/>
<dbReference type="CDD" id="cd13934">
    <property type="entry name" value="RNase_H_Dikarya_like"/>
    <property type="match status" value="1"/>
</dbReference>
<dbReference type="InterPro" id="IPR002156">
    <property type="entry name" value="RNaseH_domain"/>
</dbReference>
<dbReference type="InterPro" id="IPR012337">
    <property type="entry name" value="RNaseH-like_sf"/>
</dbReference>
<dbReference type="PROSITE" id="PS50879">
    <property type="entry name" value="RNASE_H_1"/>
    <property type="match status" value="1"/>
</dbReference>
<feature type="region of interest" description="Disordered" evidence="8">
    <location>
        <begin position="1"/>
        <end position="34"/>
    </location>
</feature>
<evidence type="ECO:0000313" key="11">
    <source>
        <dbReference type="Proteomes" id="UP001146351"/>
    </source>
</evidence>
<comment type="caution">
    <text evidence="10">The sequence shown here is derived from an EMBL/GenBank/DDBJ whole genome shotgun (WGS) entry which is preliminary data.</text>
</comment>
<dbReference type="Gene3D" id="3.30.420.10">
    <property type="entry name" value="Ribonuclease H-like superfamily/Ribonuclease H"/>
    <property type="match status" value="1"/>
</dbReference>
<comment type="similarity">
    <text evidence="2">Belongs to the RNase H family.</text>
</comment>
<evidence type="ECO:0000259" key="9">
    <source>
        <dbReference type="PROSITE" id="PS50879"/>
    </source>
</evidence>
<evidence type="ECO:0000256" key="7">
    <source>
        <dbReference type="ARBA" id="ARBA00022801"/>
    </source>
</evidence>
<keyword evidence="11" id="KW-1185">Reference proteome</keyword>
<evidence type="ECO:0000256" key="5">
    <source>
        <dbReference type="ARBA" id="ARBA00022723"/>
    </source>
</evidence>
<dbReference type="InterPro" id="IPR050092">
    <property type="entry name" value="RNase_H"/>
</dbReference>
<evidence type="ECO:0000256" key="4">
    <source>
        <dbReference type="ARBA" id="ARBA00022722"/>
    </source>
</evidence>
<evidence type="ECO:0000256" key="3">
    <source>
        <dbReference type="ARBA" id="ARBA00012180"/>
    </source>
</evidence>
<keyword evidence="7" id="KW-0378">Hydrolase</keyword>
<reference evidence="10" key="1">
    <citation type="submission" date="2022-11" db="EMBL/GenBank/DDBJ databases">
        <authorList>
            <person name="Petersen C."/>
        </authorList>
    </citation>
    <scope>NUCLEOTIDE SEQUENCE</scope>
    <source>
        <strain evidence="10">IBT 21917</strain>
    </source>
</reference>
<feature type="compositionally biased region" description="Polar residues" evidence="8">
    <location>
        <begin position="24"/>
        <end position="33"/>
    </location>
</feature>
<dbReference type="GO" id="GO:0003676">
    <property type="term" value="F:nucleic acid binding"/>
    <property type="evidence" value="ECO:0007669"/>
    <property type="project" value="InterPro"/>
</dbReference>
<proteinExistence type="inferred from homology"/>
<dbReference type="Pfam" id="PF00075">
    <property type="entry name" value="RNase_H"/>
    <property type="match status" value="1"/>
</dbReference>
<protein>
    <recommendedName>
        <fullName evidence="3">ribonuclease H</fullName>
        <ecNumber evidence="3">3.1.26.4</ecNumber>
    </recommendedName>
</protein>
<reference evidence="10" key="2">
    <citation type="journal article" date="2023" name="IMA Fungus">
        <title>Comparative genomic study of the Penicillium genus elucidates a diverse pangenome and 15 lateral gene transfer events.</title>
        <authorList>
            <person name="Petersen C."/>
            <person name="Sorensen T."/>
            <person name="Nielsen M.R."/>
            <person name="Sondergaard T.E."/>
            <person name="Sorensen J.L."/>
            <person name="Fitzpatrick D.A."/>
            <person name="Frisvad J.C."/>
            <person name="Nielsen K.L."/>
        </authorList>
    </citation>
    <scope>NUCLEOTIDE SEQUENCE</scope>
    <source>
        <strain evidence="10">IBT 21917</strain>
    </source>
</reference>
<comment type="catalytic activity">
    <reaction evidence="1">
        <text>Endonucleolytic cleavage to 5'-phosphomonoester.</text>
        <dbReference type="EC" id="3.1.26.4"/>
    </reaction>
</comment>
<keyword evidence="5" id="KW-0479">Metal-binding</keyword>
<dbReference type="SUPFAM" id="SSF53098">
    <property type="entry name" value="Ribonuclease H-like"/>
    <property type="match status" value="1"/>
</dbReference>
<feature type="compositionally biased region" description="Basic residues" evidence="8">
    <location>
        <begin position="1"/>
        <end position="18"/>
    </location>
</feature>
<sequence>MERSLPRHAKARKTKKRAAKNDITDQSQGNDNFPTGRIFDASIYPAHFAPADIESKVGPWNLVASPSSLSKCPCCLQYESQNGRLVIAIAGACINHGKDSPSSRSAIGVYFGPDNQYNIGASLGKTQHTTQIAELRACITALQTAITIWKTTNPVAEHSPCHPMRLVVIKTESPYLVNGATEWLPKWKENGWKGCKGQKVANDELWRVIDLWIRHLESEVTVQFWRVSKKENQVADGMAHSAMGTA</sequence>